<feature type="domain" description="Multidrug resistance protein MdtA-like alpha-helical hairpin" evidence="5">
    <location>
        <begin position="109"/>
        <end position="177"/>
    </location>
</feature>
<evidence type="ECO:0000256" key="3">
    <source>
        <dbReference type="SAM" id="Coils"/>
    </source>
</evidence>
<dbReference type="Pfam" id="PF25944">
    <property type="entry name" value="Beta-barrel_RND"/>
    <property type="match status" value="1"/>
</dbReference>
<feature type="domain" description="Multidrug resistance protein MdtA-like C-terminal permuted SH3" evidence="8">
    <location>
        <begin position="308"/>
        <end position="367"/>
    </location>
</feature>
<dbReference type="RefSeq" id="WP_173702659.1">
    <property type="nucleotide sequence ID" value="NZ_FQUO01000009.1"/>
</dbReference>
<dbReference type="Pfam" id="PF25917">
    <property type="entry name" value="BSH_RND"/>
    <property type="match status" value="1"/>
</dbReference>
<evidence type="ECO:0000259" key="8">
    <source>
        <dbReference type="Pfam" id="PF25967"/>
    </source>
</evidence>
<dbReference type="GO" id="GO:0030313">
    <property type="term" value="C:cell envelope"/>
    <property type="evidence" value="ECO:0007669"/>
    <property type="project" value="UniProtKB-SubCell"/>
</dbReference>
<dbReference type="InterPro" id="IPR058627">
    <property type="entry name" value="MdtA-like_C"/>
</dbReference>
<comment type="subcellular location">
    <subcellularLocation>
        <location evidence="1">Cell envelope</location>
    </subcellularLocation>
</comment>
<dbReference type="InterPro" id="IPR006143">
    <property type="entry name" value="RND_pump_MFP"/>
</dbReference>
<evidence type="ECO:0000259" key="5">
    <source>
        <dbReference type="Pfam" id="PF25876"/>
    </source>
</evidence>
<evidence type="ECO:0000256" key="1">
    <source>
        <dbReference type="ARBA" id="ARBA00004196"/>
    </source>
</evidence>
<dbReference type="EMBL" id="FQUO01000009">
    <property type="protein sequence ID" value="SHF54662.1"/>
    <property type="molecule type" value="Genomic_DNA"/>
</dbReference>
<feature type="coiled-coil region" evidence="3">
    <location>
        <begin position="101"/>
        <end position="128"/>
    </location>
</feature>
<dbReference type="Pfam" id="PF25967">
    <property type="entry name" value="RND-MFP_C"/>
    <property type="match status" value="1"/>
</dbReference>
<feature type="chain" id="PRO_5012341267" evidence="4">
    <location>
        <begin position="23"/>
        <end position="393"/>
    </location>
</feature>
<feature type="domain" description="Multidrug resistance protein MdtA-like beta-barrel" evidence="7">
    <location>
        <begin position="240"/>
        <end position="300"/>
    </location>
</feature>
<comment type="similarity">
    <text evidence="2">Belongs to the membrane fusion protein (MFP) (TC 8.A.1) family.</text>
</comment>
<dbReference type="InterPro" id="IPR058626">
    <property type="entry name" value="MdtA-like_b-barrel"/>
</dbReference>
<dbReference type="Gene3D" id="1.10.287.470">
    <property type="entry name" value="Helix hairpin bin"/>
    <property type="match status" value="1"/>
</dbReference>
<dbReference type="GO" id="GO:0005886">
    <property type="term" value="C:plasma membrane"/>
    <property type="evidence" value="ECO:0007669"/>
    <property type="project" value="TreeGrafter"/>
</dbReference>
<name>A0A1M5CJR5_9BACT</name>
<dbReference type="Proteomes" id="UP000184368">
    <property type="component" value="Unassembled WGS sequence"/>
</dbReference>
<dbReference type="InterPro" id="IPR058624">
    <property type="entry name" value="MdtA-like_HH"/>
</dbReference>
<feature type="signal peptide" evidence="4">
    <location>
        <begin position="1"/>
        <end position="22"/>
    </location>
</feature>
<dbReference type="NCBIfam" id="TIGR01730">
    <property type="entry name" value="RND_mfp"/>
    <property type="match status" value="1"/>
</dbReference>
<accession>A0A1M5CJR5</accession>
<evidence type="ECO:0000256" key="2">
    <source>
        <dbReference type="ARBA" id="ARBA00009477"/>
    </source>
</evidence>
<evidence type="ECO:0000256" key="4">
    <source>
        <dbReference type="SAM" id="SignalP"/>
    </source>
</evidence>
<dbReference type="AlphaFoldDB" id="A0A1M5CJR5"/>
<keyword evidence="10" id="KW-1185">Reference proteome</keyword>
<sequence length="393" mass="42210">MINKIRSTPAFVLVLLIVSNTACNNKKGPEAPAGAAAAQVQEYPVITVLPRQTTLFTDYPATIQGQQNIEIRPRIDGYIEAIYVDEGAAVRKGQPLFRINAPQYEQEVRTAQAEIKIAQADVNAAQMQVNKVRPLVEKNIISKYELESAQYALQARQAVLAQAQARLANARTNVGYTTVASPVNGVVGTIPYKIGSLVSGNTVQPLTTVSNIGNIYAYFSVNEKQSLEFAKANKGTSIQQRLATLPPVTLILADGTPFPQQGKVETASGLINTQTGSVSVRATFPNPGSVIRSGSSGVVRMPRTVDSALLVPQKATYELQGKRFVYVLESTGTVRSTEIRAIPASNGQFYVVEAGIRPGEKIVVEGVASLRDGASIKPRAINSDSLYQQAVQP</sequence>
<gene>
    <name evidence="9" type="ORF">SAMN05444008_10994</name>
</gene>
<dbReference type="Pfam" id="PF25876">
    <property type="entry name" value="HH_MFP_RND"/>
    <property type="match status" value="1"/>
</dbReference>
<evidence type="ECO:0000313" key="9">
    <source>
        <dbReference type="EMBL" id="SHF54662.1"/>
    </source>
</evidence>
<evidence type="ECO:0000259" key="6">
    <source>
        <dbReference type="Pfam" id="PF25917"/>
    </source>
</evidence>
<evidence type="ECO:0000313" key="10">
    <source>
        <dbReference type="Proteomes" id="UP000184368"/>
    </source>
</evidence>
<dbReference type="InterPro" id="IPR058625">
    <property type="entry name" value="MdtA-like_BSH"/>
</dbReference>
<dbReference type="PANTHER" id="PTHR30158:SF23">
    <property type="entry name" value="MULTIDRUG RESISTANCE PROTEIN MEXA"/>
    <property type="match status" value="1"/>
</dbReference>
<dbReference type="PANTHER" id="PTHR30158">
    <property type="entry name" value="ACRA/E-RELATED COMPONENT OF DRUG EFFLUX TRANSPORTER"/>
    <property type="match status" value="1"/>
</dbReference>
<proteinExistence type="inferred from homology"/>
<dbReference type="Gene3D" id="2.40.30.170">
    <property type="match status" value="1"/>
</dbReference>
<evidence type="ECO:0000259" key="7">
    <source>
        <dbReference type="Pfam" id="PF25944"/>
    </source>
</evidence>
<organism evidence="9 10">
    <name type="scientific">Cnuella takakiae</name>
    <dbReference type="NCBI Taxonomy" id="1302690"/>
    <lineage>
        <taxon>Bacteria</taxon>
        <taxon>Pseudomonadati</taxon>
        <taxon>Bacteroidota</taxon>
        <taxon>Chitinophagia</taxon>
        <taxon>Chitinophagales</taxon>
        <taxon>Chitinophagaceae</taxon>
        <taxon>Cnuella</taxon>
    </lineage>
</organism>
<dbReference type="GO" id="GO:0022857">
    <property type="term" value="F:transmembrane transporter activity"/>
    <property type="evidence" value="ECO:0007669"/>
    <property type="project" value="InterPro"/>
</dbReference>
<dbReference type="STRING" id="1302690.BUE76_07965"/>
<protein>
    <submittedName>
        <fullName evidence="9">Membrane fusion protein, multidrug efflux system</fullName>
    </submittedName>
</protein>
<keyword evidence="3" id="KW-0175">Coiled coil</keyword>
<dbReference type="Gene3D" id="2.40.50.100">
    <property type="match status" value="1"/>
</dbReference>
<reference evidence="9 10" key="1">
    <citation type="submission" date="2016-11" db="EMBL/GenBank/DDBJ databases">
        <authorList>
            <person name="Jaros S."/>
            <person name="Januszkiewicz K."/>
            <person name="Wedrychowicz H."/>
        </authorList>
    </citation>
    <scope>NUCLEOTIDE SEQUENCE [LARGE SCALE GENOMIC DNA]</scope>
    <source>
        <strain evidence="9 10">DSM 26897</strain>
    </source>
</reference>
<keyword evidence="4" id="KW-0732">Signal</keyword>
<dbReference type="Gene3D" id="2.40.420.20">
    <property type="match status" value="1"/>
</dbReference>
<feature type="domain" description="Multidrug resistance protein MdtA-like barrel-sandwich hybrid" evidence="6">
    <location>
        <begin position="68"/>
        <end position="209"/>
    </location>
</feature>
<dbReference type="GO" id="GO:0046677">
    <property type="term" value="P:response to antibiotic"/>
    <property type="evidence" value="ECO:0007669"/>
    <property type="project" value="TreeGrafter"/>
</dbReference>
<dbReference type="SUPFAM" id="SSF111369">
    <property type="entry name" value="HlyD-like secretion proteins"/>
    <property type="match status" value="1"/>
</dbReference>